<dbReference type="InterPro" id="IPR017871">
    <property type="entry name" value="ABC_transporter-like_CS"/>
</dbReference>
<dbReference type="SMART" id="SM00382">
    <property type="entry name" value="AAA"/>
    <property type="match status" value="1"/>
</dbReference>
<evidence type="ECO:0000256" key="2">
    <source>
        <dbReference type="ARBA" id="ARBA00005417"/>
    </source>
</evidence>
<dbReference type="PANTHER" id="PTHR24221">
    <property type="entry name" value="ATP-BINDING CASSETTE SUB-FAMILY B"/>
    <property type="match status" value="1"/>
</dbReference>
<dbReference type="InterPro" id="IPR027417">
    <property type="entry name" value="P-loop_NTPase"/>
</dbReference>
<dbReference type="SUPFAM" id="SSF90123">
    <property type="entry name" value="ABC transporter transmembrane region"/>
    <property type="match status" value="1"/>
</dbReference>
<dbReference type="HOGENOM" id="CLU_000604_84_7_14"/>
<dbReference type="CDD" id="cd18544">
    <property type="entry name" value="ABC_6TM_TmrA_like"/>
    <property type="match status" value="1"/>
</dbReference>
<evidence type="ECO:0000256" key="5">
    <source>
        <dbReference type="ARBA" id="ARBA00022692"/>
    </source>
</evidence>
<dbReference type="PROSITE" id="PS00211">
    <property type="entry name" value="ABC_TRANSPORTER_1"/>
    <property type="match status" value="1"/>
</dbReference>
<evidence type="ECO:0000256" key="1">
    <source>
        <dbReference type="ARBA" id="ARBA00004651"/>
    </source>
</evidence>
<dbReference type="FunFam" id="3.40.50.300:FF:000221">
    <property type="entry name" value="Multidrug ABC transporter ATP-binding protein"/>
    <property type="match status" value="1"/>
</dbReference>
<evidence type="ECO:0000256" key="10">
    <source>
        <dbReference type="SAM" id="Phobius"/>
    </source>
</evidence>
<evidence type="ECO:0000256" key="6">
    <source>
        <dbReference type="ARBA" id="ARBA00022741"/>
    </source>
</evidence>
<feature type="domain" description="ABC transmembrane type-1" evidence="12">
    <location>
        <begin position="20"/>
        <end position="396"/>
    </location>
</feature>
<dbReference type="OrthoDB" id="9770415at2"/>
<evidence type="ECO:0000256" key="7">
    <source>
        <dbReference type="ARBA" id="ARBA00022840"/>
    </source>
</evidence>
<keyword evidence="9 10" id="KW-0472">Membrane</keyword>
<dbReference type="GO" id="GO:0034040">
    <property type="term" value="F:ATPase-coupled lipid transmembrane transporter activity"/>
    <property type="evidence" value="ECO:0007669"/>
    <property type="project" value="TreeGrafter"/>
</dbReference>
<sequence length="672" mass="76258">MKQVKKVWRYIRKYKKLLTISIVCMLVVQSLGLLAPLIVRSILDDQLVGITRPWYETTSTDGVYYDGNYYTQDETSPNQLTIVIVNGNYLVIEGSIESGNQQYIATNDQEGTLSITTFDGSVVTYQATKLTGNEVSAFYTPFYEPVIILLILLFARYVLHIIFLFVQRISTAYITMNVVRDARLDAVKALQRMPMTYFEQEPAGKVANRIITDVNGMINLFSTLMNLLFNATLSVIFAYIGMFYLDSSLALMTFLIFPVIYVWLKFFIRHLNQIAQKVSESASMITAKLNEIINGVNILQIFNYQEQTEKEFEIISNEYRREQLKEQKLHLTIGWNLIRLLGFLVTAFIIGYFGFQSLTVSTYIMTAGTIYAYNDYLSRLIEPVSILFREFGNLQMALVRTDRIFSIIDAEQEDDSFEVIPRFEGHIEFDNVWFSYKKGHPVLLGINLEIQKGTMVGIVGHTGSGKSTMMSLLLRFYDFKEGDMGKILVDGVDITTYSKRTFRSHIGMILQDPMIYQGTIASNIKFGTDASDDEVLRVLKEIGGGPMVEKLPNGIHQEVYRGGGNLSLGEKQLISFARAVIHNPSILIMDEATANIDTETESLIQIALNKVKEGRTTIVIAHRLSTIKHANKIVVLENGVKIEEGTHDQLLSDDKKYAAIYRSQIKMIHENS</sequence>
<dbReference type="FunCoup" id="A0A061AJB6">
    <property type="interactions" value="86"/>
</dbReference>
<evidence type="ECO:0000256" key="8">
    <source>
        <dbReference type="ARBA" id="ARBA00022989"/>
    </source>
</evidence>
<proteinExistence type="inferred from homology"/>
<reference evidence="14" key="1">
    <citation type="submission" date="2014-05" db="EMBL/GenBank/DDBJ databases">
        <authorList>
            <person name="Kube M."/>
        </authorList>
    </citation>
    <scope>NUCLEOTIDE SEQUENCE [LARGE SCALE GENOMIC DNA]</scope>
</reference>
<dbReference type="STRING" id="35623.Aocu_10090"/>
<dbReference type="AlphaFoldDB" id="A0A061AJB6"/>
<keyword evidence="14" id="KW-1185">Reference proteome</keyword>
<name>A0A061AJB6_9MOLU</name>
<gene>
    <name evidence="13" type="ORF">Aocu_10090</name>
</gene>
<dbReference type="PROSITE" id="PS50893">
    <property type="entry name" value="ABC_TRANSPORTER_2"/>
    <property type="match status" value="1"/>
</dbReference>
<evidence type="ECO:0000256" key="9">
    <source>
        <dbReference type="ARBA" id="ARBA00023136"/>
    </source>
</evidence>
<evidence type="ECO:0000313" key="13">
    <source>
        <dbReference type="EMBL" id="CDR31082.1"/>
    </source>
</evidence>
<dbReference type="InterPro" id="IPR003593">
    <property type="entry name" value="AAA+_ATPase"/>
</dbReference>
<dbReference type="InterPro" id="IPR039421">
    <property type="entry name" value="Type_1_exporter"/>
</dbReference>
<dbReference type="PROSITE" id="PS50929">
    <property type="entry name" value="ABC_TM1F"/>
    <property type="match status" value="1"/>
</dbReference>
<protein>
    <submittedName>
        <fullName evidence="13">ABC transporter, permease/ATP-binding protein</fullName>
    </submittedName>
</protein>
<keyword evidence="3" id="KW-0813">Transport</keyword>
<keyword evidence="8 10" id="KW-1133">Transmembrane helix</keyword>
<dbReference type="RefSeq" id="WP_045750061.1">
    <property type="nucleotide sequence ID" value="NZ_FUZK01000001.1"/>
</dbReference>
<dbReference type="GO" id="GO:0140359">
    <property type="term" value="F:ABC-type transporter activity"/>
    <property type="evidence" value="ECO:0007669"/>
    <property type="project" value="InterPro"/>
</dbReference>
<dbReference type="Gene3D" id="3.40.50.300">
    <property type="entry name" value="P-loop containing nucleotide triphosphate hydrolases"/>
    <property type="match status" value="1"/>
</dbReference>
<keyword evidence="7 13" id="KW-0067">ATP-binding</keyword>
<accession>A0A061AJB6</accession>
<dbReference type="InterPro" id="IPR011527">
    <property type="entry name" value="ABC1_TM_dom"/>
</dbReference>
<dbReference type="PANTHER" id="PTHR24221:SF430">
    <property type="entry name" value="MULTIDRUG RESISTANCE ABC TRANSPORTER ATP-BINDING_PERMEASE PROTEIN YHEH-RELATED"/>
    <property type="match status" value="1"/>
</dbReference>
<feature type="transmembrane region" description="Helical" evidence="10">
    <location>
        <begin position="20"/>
        <end position="39"/>
    </location>
</feature>
<organism evidence="13 14">
    <name type="scientific">Acholeplasma oculi</name>
    <dbReference type="NCBI Taxonomy" id="35623"/>
    <lineage>
        <taxon>Bacteria</taxon>
        <taxon>Bacillati</taxon>
        <taxon>Mycoplasmatota</taxon>
        <taxon>Mollicutes</taxon>
        <taxon>Acholeplasmatales</taxon>
        <taxon>Acholeplasmataceae</taxon>
        <taxon>Acholeplasma</taxon>
    </lineage>
</organism>
<dbReference type="Proteomes" id="UP000032434">
    <property type="component" value="Chromosome 1"/>
</dbReference>
<dbReference type="Pfam" id="PF00005">
    <property type="entry name" value="ABC_tran"/>
    <property type="match status" value="1"/>
</dbReference>
<feature type="transmembrane region" description="Helical" evidence="10">
    <location>
        <begin position="329"/>
        <end position="355"/>
    </location>
</feature>
<evidence type="ECO:0000256" key="3">
    <source>
        <dbReference type="ARBA" id="ARBA00022448"/>
    </source>
</evidence>
<dbReference type="SUPFAM" id="SSF52540">
    <property type="entry name" value="P-loop containing nucleoside triphosphate hydrolases"/>
    <property type="match status" value="1"/>
</dbReference>
<dbReference type="InParanoid" id="A0A061AJB6"/>
<feature type="transmembrane region" description="Helical" evidence="10">
    <location>
        <begin position="146"/>
        <end position="166"/>
    </location>
</feature>
<feature type="transmembrane region" description="Helical" evidence="10">
    <location>
        <begin position="251"/>
        <end position="268"/>
    </location>
</feature>
<dbReference type="InterPro" id="IPR003439">
    <property type="entry name" value="ABC_transporter-like_ATP-bd"/>
</dbReference>
<evidence type="ECO:0000313" key="14">
    <source>
        <dbReference type="Proteomes" id="UP000032434"/>
    </source>
</evidence>
<feature type="domain" description="ABC transporter" evidence="11">
    <location>
        <begin position="427"/>
        <end position="663"/>
    </location>
</feature>
<evidence type="ECO:0000256" key="4">
    <source>
        <dbReference type="ARBA" id="ARBA00022475"/>
    </source>
</evidence>
<keyword evidence="5 10" id="KW-0812">Transmembrane</keyword>
<dbReference type="Gene3D" id="1.20.1560.10">
    <property type="entry name" value="ABC transporter type 1, transmembrane domain"/>
    <property type="match status" value="1"/>
</dbReference>
<keyword evidence="6" id="KW-0547">Nucleotide-binding</keyword>
<dbReference type="GO" id="GO:0016887">
    <property type="term" value="F:ATP hydrolysis activity"/>
    <property type="evidence" value="ECO:0007669"/>
    <property type="project" value="InterPro"/>
</dbReference>
<evidence type="ECO:0000259" key="11">
    <source>
        <dbReference type="PROSITE" id="PS50893"/>
    </source>
</evidence>
<keyword evidence="4" id="KW-1003">Cell membrane</keyword>
<dbReference type="GO" id="GO:0005886">
    <property type="term" value="C:plasma membrane"/>
    <property type="evidence" value="ECO:0007669"/>
    <property type="project" value="UniProtKB-SubCell"/>
</dbReference>
<comment type="similarity">
    <text evidence="2">Belongs to the ABC transporter superfamily.</text>
</comment>
<feature type="transmembrane region" description="Helical" evidence="10">
    <location>
        <begin position="227"/>
        <end position="245"/>
    </location>
</feature>
<dbReference type="Pfam" id="PF00664">
    <property type="entry name" value="ABC_membrane"/>
    <property type="match status" value="1"/>
</dbReference>
<dbReference type="KEGG" id="aoc:Aocu_10090"/>
<dbReference type="EMBL" id="LK028559">
    <property type="protein sequence ID" value="CDR31082.1"/>
    <property type="molecule type" value="Genomic_DNA"/>
</dbReference>
<comment type="subcellular location">
    <subcellularLocation>
        <location evidence="1">Cell membrane</location>
        <topology evidence="1">Multi-pass membrane protein</topology>
    </subcellularLocation>
</comment>
<dbReference type="PATRIC" id="fig|35623.3.peg.1009"/>
<dbReference type="GO" id="GO:0005524">
    <property type="term" value="F:ATP binding"/>
    <property type="evidence" value="ECO:0007669"/>
    <property type="project" value="UniProtKB-KW"/>
</dbReference>
<dbReference type="InterPro" id="IPR036640">
    <property type="entry name" value="ABC1_TM_sf"/>
</dbReference>
<evidence type="ECO:0000259" key="12">
    <source>
        <dbReference type="PROSITE" id="PS50929"/>
    </source>
</evidence>